<dbReference type="SUPFAM" id="SSF53300">
    <property type="entry name" value="vWA-like"/>
    <property type="match status" value="1"/>
</dbReference>
<proteinExistence type="predicted"/>
<dbReference type="OrthoDB" id="8456929at2"/>
<accession>A0A6L8VEQ8</accession>
<keyword evidence="4" id="KW-1185">Reference proteome</keyword>
<keyword evidence="1" id="KW-1133">Transmembrane helix</keyword>
<feature type="domain" description="VWFA" evidence="2">
    <location>
        <begin position="93"/>
        <end position="300"/>
    </location>
</feature>
<sequence>MSPGDLVLLRPLWLLALLPVALAALWLRRRAAGGGWERLVDPPLLRRMQALGLVGMGGAPRLAPFVLAALLALALAGPARLSASATAFAPMDPVVLILDLSPSITRGPALADAQAAAALVLQSAQGRPVGLMLYAADAYLASAPTSDAATLESLIAVLDAQTMPVQGSRPDIALASARDLFLREGHPGVGGVDLILISDGGGVSPPALEEAQRLAEAGARLWTLGLSSAPAEGAPPPDSEALASLAAAAGGAHAPASAPRPLLAQIEAARLTALARSERAAMAFDDLGRWLLLAALMPALALMRRRA</sequence>
<dbReference type="SMART" id="SM00327">
    <property type="entry name" value="VWA"/>
    <property type="match status" value="1"/>
</dbReference>
<dbReference type="Pfam" id="PF13519">
    <property type="entry name" value="VWA_2"/>
    <property type="match status" value="1"/>
</dbReference>
<evidence type="ECO:0000256" key="1">
    <source>
        <dbReference type="SAM" id="Phobius"/>
    </source>
</evidence>
<dbReference type="Gene3D" id="3.40.50.410">
    <property type="entry name" value="von Willebrand factor, type A domain"/>
    <property type="match status" value="1"/>
</dbReference>
<name>A0A6L8VEQ8_9RHOB</name>
<dbReference type="CDD" id="cd00198">
    <property type="entry name" value="vWFA"/>
    <property type="match status" value="1"/>
</dbReference>
<evidence type="ECO:0000313" key="4">
    <source>
        <dbReference type="Proteomes" id="UP000477083"/>
    </source>
</evidence>
<evidence type="ECO:0000259" key="2">
    <source>
        <dbReference type="PROSITE" id="PS50234"/>
    </source>
</evidence>
<evidence type="ECO:0000313" key="3">
    <source>
        <dbReference type="EMBL" id="MZQ88817.1"/>
    </source>
</evidence>
<keyword evidence="1" id="KW-0812">Transmembrane</keyword>
<feature type="transmembrane region" description="Helical" evidence="1">
    <location>
        <begin position="50"/>
        <end position="76"/>
    </location>
</feature>
<protein>
    <submittedName>
        <fullName evidence="3">VWA domain-containing protein</fullName>
    </submittedName>
</protein>
<dbReference type="RefSeq" id="WP_161344760.1">
    <property type="nucleotide sequence ID" value="NZ_BMGW01000003.1"/>
</dbReference>
<organism evidence="3 4">
    <name type="scientific">Frigidibacter albus</name>
    <dbReference type="NCBI Taxonomy" id="1465486"/>
    <lineage>
        <taxon>Bacteria</taxon>
        <taxon>Pseudomonadati</taxon>
        <taxon>Pseudomonadota</taxon>
        <taxon>Alphaproteobacteria</taxon>
        <taxon>Rhodobacterales</taxon>
        <taxon>Paracoccaceae</taxon>
        <taxon>Frigidibacter</taxon>
    </lineage>
</organism>
<reference evidence="3 4" key="1">
    <citation type="submission" date="2020-01" db="EMBL/GenBank/DDBJ databases">
        <title>Frigidibacter albus SP32T (=CGMCC 1.13995T).</title>
        <authorList>
            <person name="Liao X."/>
        </authorList>
    </citation>
    <scope>NUCLEOTIDE SEQUENCE [LARGE SCALE GENOMIC DNA]</scope>
    <source>
        <strain evidence="3 4">SP32</strain>
    </source>
</reference>
<dbReference type="InterPro" id="IPR002035">
    <property type="entry name" value="VWF_A"/>
</dbReference>
<dbReference type="EMBL" id="WWNR01000003">
    <property type="protein sequence ID" value="MZQ88817.1"/>
    <property type="molecule type" value="Genomic_DNA"/>
</dbReference>
<comment type="caution">
    <text evidence="3">The sequence shown here is derived from an EMBL/GenBank/DDBJ whole genome shotgun (WGS) entry which is preliminary data.</text>
</comment>
<dbReference type="AlphaFoldDB" id="A0A6L8VEQ8"/>
<dbReference type="InterPro" id="IPR036465">
    <property type="entry name" value="vWFA_dom_sf"/>
</dbReference>
<dbReference type="Proteomes" id="UP000477083">
    <property type="component" value="Unassembled WGS sequence"/>
</dbReference>
<gene>
    <name evidence="3" type="ORF">GS660_06875</name>
</gene>
<keyword evidence="1" id="KW-0472">Membrane</keyword>
<feature type="transmembrane region" description="Helical" evidence="1">
    <location>
        <begin position="12"/>
        <end position="29"/>
    </location>
</feature>
<dbReference type="PROSITE" id="PS50234">
    <property type="entry name" value="VWFA"/>
    <property type="match status" value="1"/>
</dbReference>